<dbReference type="SUPFAM" id="SSF55469">
    <property type="entry name" value="FMN-dependent nitroreductase-like"/>
    <property type="match status" value="1"/>
</dbReference>
<evidence type="ECO:0000256" key="2">
    <source>
        <dbReference type="ARBA" id="ARBA00023002"/>
    </source>
</evidence>
<keyword evidence="2" id="KW-0560">Oxidoreductase</keyword>
<keyword evidence="6" id="KW-1185">Reference proteome</keyword>
<keyword evidence="3" id="KW-0472">Membrane</keyword>
<evidence type="ECO:0000313" key="5">
    <source>
        <dbReference type="EMBL" id="PQJ16104.1"/>
    </source>
</evidence>
<dbReference type="CDD" id="cd02137">
    <property type="entry name" value="MhqN-like"/>
    <property type="match status" value="1"/>
</dbReference>
<comment type="similarity">
    <text evidence="1">Belongs to the nitroreductase family.</text>
</comment>
<feature type="domain" description="Nitroreductase" evidence="4">
    <location>
        <begin position="9"/>
        <end position="218"/>
    </location>
</feature>
<dbReference type="OrthoDB" id="9809288at2"/>
<evidence type="ECO:0000256" key="3">
    <source>
        <dbReference type="SAM" id="Phobius"/>
    </source>
</evidence>
<comment type="caution">
    <text evidence="5">The sequence shown here is derived from an EMBL/GenBank/DDBJ whole genome shotgun (WGS) entry which is preliminary data.</text>
</comment>
<dbReference type="EMBL" id="MQVX01000001">
    <property type="protein sequence ID" value="PQJ16104.1"/>
    <property type="molecule type" value="Genomic_DNA"/>
</dbReference>
<keyword evidence="3" id="KW-0812">Transmembrane</keyword>
<dbReference type="Pfam" id="PF00881">
    <property type="entry name" value="Nitroreductase"/>
    <property type="match status" value="1"/>
</dbReference>
<dbReference type="AlphaFoldDB" id="A0A2S7T8X4"/>
<protein>
    <submittedName>
        <fullName evidence="5">Nitroreductase family protein</fullName>
    </submittedName>
</protein>
<keyword evidence="3" id="KW-1133">Transmembrane helix</keyword>
<reference evidence="6" key="1">
    <citation type="submission" date="2016-11" db="EMBL/GenBank/DDBJ databases">
        <title>Trade-off between light-utilization and light-protection in marine flavobacteria.</title>
        <authorList>
            <person name="Kumagai Y."/>
            <person name="Yoshizawa S."/>
            <person name="Kogure K."/>
        </authorList>
    </citation>
    <scope>NUCLEOTIDE SEQUENCE [LARGE SCALE GENOMIC DNA]</scope>
    <source>
        <strain evidence="6">SG-18</strain>
    </source>
</reference>
<dbReference type="RefSeq" id="WP_105001773.1">
    <property type="nucleotide sequence ID" value="NZ_MQVX01000001.1"/>
</dbReference>
<dbReference type="Gene3D" id="3.40.109.10">
    <property type="entry name" value="NADH Oxidase"/>
    <property type="match status" value="1"/>
</dbReference>
<dbReference type="GO" id="GO:0016491">
    <property type="term" value="F:oxidoreductase activity"/>
    <property type="evidence" value="ECO:0007669"/>
    <property type="project" value="UniProtKB-KW"/>
</dbReference>
<evidence type="ECO:0000256" key="1">
    <source>
        <dbReference type="ARBA" id="ARBA00007118"/>
    </source>
</evidence>
<dbReference type="PANTHER" id="PTHR43673:SF10">
    <property type="entry name" value="NADH DEHYDROGENASE_NAD(P)H NITROREDUCTASE XCC3605-RELATED"/>
    <property type="match status" value="1"/>
</dbReference>
<name>A0A2S7T8X4_9FLAO</name>
<evidence type="ECO:0000259" key="4">
    <source>
        <dbReference type="Pfam" id="PF00881"/>
    </source>
</evidence>
<dbReference type="PANTHER" id="PTHR43673">
    <property type="entry name" value="NAD(P)H NITROREDUCTASE YDGI-RELATED"/>
    <property type="match status" value="1"/>
</dbReference>
<gene>
    <name evidence="5" type="ORF">BST99_10545</name>
</gene>
<proteinExistence type="inferred from homology"/>
<dbReference type="InterPro" id="IPR029479">
    <property type="entry name" value="Nitroreductase"/>
</dbReference>
<evidence type="ECO:0000313" key="6">
    <source>
        <dbReference type="Proteomes" id="UP000239366"/>
    </source>
</evidence>
<dbReference type="Proteomes" id="UP000239366">
    <property type="component" value="Unassembled WGS sequence"/>
</dbReference>
<organism evidence="5 6">
    <name type="scientific">Aureicoccus marinus</name>
    <dbReference type="NCBI Taxonomy" id="754435"/>
    <lineage>
        <taxon>Bacteria</taxon>
        <taxon>Pseudomonadati</taxon>
        <taxon>Bacteroidota</taxon>
        <taxon>Flavobacteriia</taxon>
        <taxon>Flavobacteriales</taxon>
        <taxon>Flavobacteriaceae</taxon>
        <taxon>Aureicoccus</taxon>
    </lineage>
</organism>
<dbReference type="InterPro" id="IPR000415">
    <property type="entry name" value="Nitroreductase-like"/>
</dbReference>
<feature type="transmembrane region" description="Helical" evidence="3">
    <location>
        <begin position="120"/>
        <end position="143"/>
    </location>
</feature>
<sequence length="242" mass="28296">MNLSEILHHRRSVRVFDKQKPLDTEKVRECIELSTLAPNSSNMQLWEFYHITDPELKEKVSHACLKQSATSTADQMVVFVTRQDLYKERAKGILAFERENIKKYSPEERHAKRIKQREMYYGRIMPFLYSRFFGLLGFFRVLMTQTTGLFRTIVRQVSENDMKVVIHKSTALAAQTFMIAMANEGYDTCPLEGFDSKVLKKALKLPRRAEINMVIACGVRDGNKGIWGERYRVPFEKVYRKL</sequence>
<accession>A0A2S7T8X4</accession>